<proteinExistence type="predicted"/>
<dbReference type="InterPro" id="IPR016502">
    <property type="entry name" value="T2SSS_2"/>
</dbReference>
<accession>A0A291BC00</accession>
<organism evidence="1 2">
    <name type="scientific">Candidatus Enterovibrio altilux</name>
    <dbReference type="NCBI Taxonomy" id="1927128"/>
    <lineage>
        <taxon>Bacteria</taxon>
        <taxon>Pseudomonadati</taxon>
        <taxon>Pseudomonadota</taxon>
        <taxon>Gammaproteobacteria</taxon>
        <taxon>Vibrionales</taxon>
        <taxon>Vibrionaceae</taxon>
        <taxon>Enterovibrio</taxon>
    </lineage>
</organism>
<dbReference type="EMBL" id="CP020663">
    <property type="protein sequence ID" value="ATF10521.1"/>
    <property type="molecule type" value="Genomic_DNA"/>
</dbReference>
<protein>
    <submittedName>
        <fullName evidence="1">Uncharacterized protein</fullName>
    </submittedName>
</protein>
<dbReference type="Gene3D" id="3.30.300.250">
    <property type="match status" value="1"/>
</dbReference>
<dbReference type="Proteomes" id="UP000218160">
    <property type="component" value="Chromosome 2"/>
</dbReference>
<evidence type="ECO:0000313" key="1">
    <source>
        <dbReference type="EMBL" id="ATF10521.1"/>
    </source>
</evidence>
<evidence type="ECO:0000313" key="2">
    <source>
        <dbReference type="Proteomes" id="UP000218160"/>
    </source>
</evidence>
<dbReference type="Pfam" id="PF16549">
    <property type="entry name" value="T2SSS_2"/>
    <property type="match status" value="1"/>
</dbReference>
<name>A0A291BC00_9GAMM</name>
<gene>
    <name evidence="1" type="ORF">BTN50_2113</name>
</gene>
<keyword evidence="2" id="KW-1185">Reference proteome</keyword>
<dbReference type="AlphaFoldDB" id="A0A291BC00"/>
<sequence>MFITACSSTSNQKIAATLAAQRADMLSNIVPVSMKGYNIIRAKANGTNIELMLLYFGNSNITPTVLAYSLKKAYCLDNEITWLMKQGVEYDLLFRDNRGHSVFECKINHHDCVQ</sequence>
<reference evidence="2" key="1">
    <citation type="submission" date="2017-04" db="EMBL/GenBank/DDBJ databases">
        <title>Genome evolution of the luminous symbionts of deep sea anglerfish.</title>
        <authorList>
            <person name="Hendry T.A."/>
        </authorList>
    </citation>
    <scope>NUCLEOTIDE SEQUENCE [LARGE SCALE GENOMIC DNA]</scope>
</reference>
<dbReference type="KEGG" id="elux:BTN50_2113"/>